<evidence type="ECO:0000313" key="1">
    <source>
        <dbReference type="EMBL" id="ERM97363.1"/>
    </source>
</evidence>
<name>W1NNQ0_AMBTC</name>
<dbReference type="AlphaFoldDB" id="W1NNQ0"/>
<dbReference type="Proteomes" id="UP000017836">
    <property type="component" value="Unassembled WGS sequence"/>
</dbReference>
<proteinExistence type="predicted"/>
<sequence>MEMRELSVVEQQDGGSLWLLVSGIGIRKRDGREWEETGSSQLPSGAIEAGKKGSLVAGVDGEVVRWWMEASWAAAEWGGDG</sequence>
<dbReference type="HOGENOM" id="CLU_2577074_0_0_1"/>
<protein>
    <submittedName>
        <fullName evidence="1">Uncharacterized protein</fullName>
    </submittedName>
</protein>
<keyword evidence="2" id="KW-1185">Reference proteome</keyword>
<gene>
    <name evidence="1" type="ORF">AMTR_s00073p00193380</name>
</gene>
<reference evidence="2" key="1">
    <citation type="journal article" date="2013" name="Science">
        <title>The Amborella genome and the evolution of flowering plants.</title>
        <authorList>
            <consortium name="Amborella Genome Project"/>
        </authorList>
    </citation>
    <scope>NUCLEOTIDE SEQUENCE [LARGE SCALE GENOMIC DNA]</scope>
</reference>
<organism evidence="1 2">
    <name type="scientific">Amborella trichopoda</name>
    <dbReference type="NCBI Taxonomy" id="13333"/>
    <lineage>
        <taxon>Eukaryota</taxon>
        <taxon>Viridiplantae</taxon>
        <taxon>Streptophyta</taxon>
        <taxon>Embryophyta</taxon>
        <taxon>Tracheophyta</taxon>
        <taxon>Spermatophyta</taxon>
        <taxon>Magnoliopsida</taxon>
        <taxon>Amborellales</taxon>
        <taxon>Amborellaceae</taxon>
        <taxon>Amborella</taxon>
    </lineage>
</organism>
<dbReference type="Gramene" id="ERM97363">
    <property type="protein sequence ID" value="ERM97363"/>
    <property type="gene ID" value="AMTR_s00073p00193380"/>
</dbReference>
<dbReference type="EMBL" id="KI396509">
    <property type="protein sequence ID" value="ERM97363.1"/>
    <property type="molecule type" value="Genomic_DNA"/>
</dbReference>
<evidence type="ECO:0000313" key="2">
    <source>
        <dbReference type="Proteomes" id="UP000017836"/>
    </source>
</evidence>
<accession>W1NNQ0</accession>